<proteinExistence type="predicted"/>
<feature type="transmembrane region" description="Helical" evidence="1">
    <location>
        <begin position="240"/>
        <end position="259"/>
    </location>
</feature>
<dbReference type="GO" id="GO:0016747">
    <property type="term" value="F:acyltransferase activity, transferring groups other than amino-acyl groups"/>
    <property type="evidence" value="ECO:0007669"/>
    <property type="project" value="InterPro"/>
</dbReference>
<keyword evidence="1" id="KW-1133">Transmembrane helix</keyword>
<dbReference type="Proteomes" id="UP000236752">
    <property type="component" value="Unassembled WGS sequence"/>
</dbReference>
<evidence type="ECO:0000256" key="1">
    <source>
        <dbReference type="SAM" id="Phobius"/>
    </source>
</evidence>
<feature type="transmembrane region" description="Helical" evidence="1">
    <location>
        <begin position="217"/>
        <end position="234"/>
    </location>
</feature>
<dbReference type="Pfam" id="PF01757">
    <property type="entry name" value="Acyl_transf_3"/>
    <property type="match status" value="1"/>
</dbReference>
<feature type="transmembrane region" description="Helical" evidence="1">
    <location>
        <begin position="280"/>
        <end position="299"/>
    </location>
</feature>
<name>A0A1H5Z4T6_9RHOB</name>
<dbReference type="PANTHER" id="PTHR37312">
    <property type="entry name" value="MEMBRANE-BOUND ACYLTRANSFERASE YKRP-RELATED"/>
    <property type="match status" value="1"/>
</dbReference>
<feature type="transmembrane region" description="Helical" evidence="1">
    <location>
        <begin position="103"/>
        <end position="123"/>
    </location>
</feature>
<feature type="transmembrane region" description="Helical" evidence="1">
    <location>
        <begin position="167"/>
        <end position="185"/>
    </location>
</feature>
<dbReference type="InterPro" id="IPR002656">
    <property type="entry name" value="Acyl_transf_3_dom"/>
</dbReference>
<feature type="transmembrane region" description="Helical" evidence="1">
    <location>
        <begin position="311"/>
        <end position="330"/>
    </location>
</feature>
<evidence type="ECO:0000313" key="3">
    <source>
        <dbReference type="EMBL" id="SEG31348.1"/>
    </source>
</evidence>
<accession>A0A1H5Z4T6</accession>
<keyword evidence="4" id="KW-1185">Reference proteome</keyword>
<dbReference type="InterPro" id="IPR052734">
    <property type="entry name" value="Nod_factor_acetyltransferase"/>
</dbReference>
<dbReference type="RefSeq" id="WP_103910730.1">
    <property type="nucleotide sequence ID" value="NZ_FNUZ01000003.1"/>
</dbReference>
<evidence type="ECO:0000259" key="2">
    <source>
        <dbReference type="Pfam" id="PF01757"/>
    </source>
</evidence>
<dbReference type="EMBL" id="FNUZ01000003">
    <property type="protein sequence ID" value="SEG31348.1"/>
    <property type="molecule type" value="Genomic_DNA"/>
</dbReference>
<feature type="transmembrane region" description="Helical" evidence="1">
    <location>
        <begin position="63"/>
        <end position="83"/>
    </location>
</feature>
<dbReference type="PANTHER" id="PTHR37312:SF1">
    <property type="entry name" value="MEMBRANE-BOUND ACYLTRANSFERASE YKRP-RELATED"/>
    <property type="match status" value="1"/>
</dbReference>
<reference evidence="3 4" key="1">
    <citation type="submission" date="2016-10" db="EMBL/GenBank/DDBJ databases">
        <authorList>
            <person name="de Groot N.N."/>
        </authorList>
    </citation>
    <scope>NUCLEOTIDE SEQUENCE [LARGE SCALE GENOMIC DNA]</scope>
    <source>
        <strain evidence="3 4">DSM 26915</strain>
    </source>
</reference>
<protein>
    <submittedName>
        <fullName evidence="3">Fucose 4-O-acetylase</fullName>
    </submittedName>
</protein>
<feature type="transmembrane region" description="Helical" evidence="1">
    <location>
        <begin position="32"/>
        <end position="57"/>
    </location>
</feature>
<feature type="transmembrane region" description="Helical" evidence="1">
    <location>
        <begin position="143"/>
        <end position="160"/>
    </location>
</feature>
<keyword evidence="1" id="KW-0812">Transmembrane</keyword>
<dbReference type="AlphaFoldDB" id="A0A1H5Z4T6"/>
<evidence type="ECO:0000313" key="4">
    <source>
        <dbReference type="Proteomes" id="UP000236752"/>
    </source>
</evidence>
<sequence length="345" mass="37835">MHGDKAQRAELLPNLRAAPLTRVKNRDAGLDIARGFAMVLVVFGHALVGALGAGLISDNAERVLTAIYAVHMPLFFMISGYLAPRLINLPTDVFAARFWSRLVWPYLLWSLVLMSAHFLMRAYTNTAMTGFHPFTILWKPPAVMWFLYYLGIAILIARAVRGAPNTVRAALGMAVISAPYILPALPDQTRFIGFFILGTMIPNARVSGAFPKSSTTVAVIITALSLLMLWTLPIDNTDAYPASQIWLLPAAFAGPFLLYRASQYVALNMPNVPFMQVLRLIGQNTMPVFVLHILITAGTRIGLLKIGVTDWAVIICAATLLGLIIPLLAGQIANRAGIEKWLGWR</sequence>
<gene>
    <name evidence="3" type="ORF">SAMN04488045_2422</name>
</gene>
<feature type="domain" description="Acyltransferase 3" evidence="2">
    <location>
        <begin position="28"/>
        <end position="327"/>
    </location>
</feature>
<organism evidence="3 4">
    <name type="scientific">Thalassococcus halodurans</name>
    <dbReference type="NCBI Taxonomy" id="373675"/>
    <lineage>
        <taxon>Bacteria</taxon>
        <taxon>Pseudomonadati</taxon>
        <taxon>Pseudomonadota</taxon>
        <taxon>Alphaproteobacteria</taxon>
        <taxon>Rhodobacterales</taxon>
        <taxon>Roseobacteraceae</taxon>
        <taxon>Thalassococcus</taxon>
    </lineage>
</organism>
<keyword evidence="1" id="KW-0472">Membrane</keyword>